<dbReference type="SUPFAM" id="SSF46785">
    <property type="entry name" value="Winged helix' DNA-binding domain"/>
    <property type="match status" value="1"/>
</dbReference>
<name>A0ABV9HVR9_9FLAO</name>
<dbReference type="EMBL" id="JBHSFV010000002">
    <property type="protein sequence ID" value="MFC4633421.1"/>
    <property type="molecule type" value="Genomic_DNA"/>
</dbReference>
<evidence type="ECO:0000313" key="5">
    <source>
        <dbReference type="Proteomes" id="UP001596043"/>
    </source>
</evidence>
<dbReference type="Pfam" id="PF21906">
    <property type="entry name" value="WHD_NrtR"/>
    <property type="match status" value="1"/>
</dbReference>
<dbReference type="InterPro" id="IPR036390">
    <property type="entry name" value="WH_DNA-bd_sf"/>
</dbReference>
<keyword evidence="1 2" id="KW-0378">Hydrolase</keyword>
<gene>
    <name evidence="4" type="ORF">ACFO3O_05860</name>
</gene>
<evidence type="ECO:0000256" key="1">
    <source>
        <dbReference type="ARBA" id="ARBA00022801"/>
    </source>
</evidence>
<dbReference type="CDD" id="cd18873">
    <property type="entry name" value="NUDIX_NadM_like"/>
    <property type="match status" value="1"/>
</dbReference>
<dbReference type="PANTHER" id="PTHR43736:SF4">
    <property type="entry name" value="SLR1690 PROTEIN"/>
    <property type="match status" value="1"/>
</dbReference>
<reference evidence="5" key="1">
    <citation type="journal article" date="2019" name="Int. J. Syst. Evol. Microbiol.">
        <title>The Global Catalogue of Microorganisms (GCM) 10K type strain sequencing project: providing services to taxonomists for standard genome sequencing and annotation.</title>
        <authorList>
            <consortium name="The Broad Institute Genomics Platform"/>
            <consortium name="The Broad Institute Genome Sequencing Center for Infectious Disease"/>
            <person name="Wu L."/>
            <person name="Ma J."/>
        </authorList>
    </citation>
    <scope>NUCLEOTIDE SEQUENCE [LARGE SCALE GENOMIC DNA]</scope>
    <source>
        <strain evidence="5">YJ-61-S</strain>
    </source>
</reference>
<evidence type="ECO:0000313" key="4">
    <source>
        <dbReference type="EMBL" id="MFC4633421.1"/>
    </source>
</evidence>
<proteinExistence type="inferred from homology"/>
<dbReference type="RefSeq" id="WP_379977623.1">
    <property type="nucleotide sequence ID" value="NZ_JBHSFV010000002.1"/>
</dbReference>
<dbReference type="InterPro" id="IPR054105">
    <property type="entry name" value="WHD_NrtR"/>
</dbReference>
<dbReference type="PANTHER" id="PTHR43736">
    <property type="entry name" value="ADP-RIBOSE PYROPHOSPHATASE"/>
    <property type="match status" value="1"/>
</dbReference>
<sequence length="223" mass="25534">MQKIKLSVDAVVFGYEEGVISVLLIKRKYNPFKGKWAIPGGFVLNDESLEQAVERELQEETGVTINYLEQLYTFGDVDRDPRGRVVTVAYVGLVRPNTFKIVAATDASQVQWFTINDLPALSFDHQKILDVAISRLQAKITYEPIGFELLDKKFPFSDLEKLYATLLGRPIDRRNFRKKIIGLNVLDELDEKISKGSGRPANLFQFNPKRYFQLKKEGIIFEI</sequence>
<dbReference type="InterPro" id="IPR036388">
    <property type="entry name" value="WH-like_DNA-bd_sf"/>
</dbReference>
<protein>
    <submittedName>
        <fullName evidence="4">NUDIX domain-containing protein</fullName>
    </submittedName>
</protein>
<organism evidence="4 5">
    <name type="scientific">Dokdonia ponticola</name>
    <dbReference type="NCBI Taxonomy" id="2041041"/>
    <lineage>
        <taxon>Bacteria</taxon>
        <taxon>Pseudomonadati</taxon>
        <taxon>Bacteroidota</taxon>
        <taxon>Flavobacteriia</taxon>
        <taxon>Flavobacteriales</taxon>
        <taxon>Flavobacteriaceae</taxon>
        <taxon>Dokdonia</taxon>
    </lineage>
</organism>
<comment type="similarity">
    <text evidence="2">Belongs to the Nudix hydrolase family.</text>
</comment>
<keyword evidence="5" id="KW-1185">Reference proteome</keyword>
<dbReference type="Gene3D" id="3.90.79.10">
    <property type="entry name" value="Nucleoside Triphosphate Pyrophosphohydrolase"/>
    <property type="match status" value="1"/>
</dbReference>
<dbReference type="SUPFAM" id="SSF55811">
    <property type="entry name" value="Nudix"/>
    <property type="match status" value="1"/>
</dbReference>
<comment type="caution">
    <text evidence="4">The sequence shown here is derived from an EMBL/GenBank/DDBJ whole genome shotgun (WGS) entry which is preliminary data.</text>
</comment>
<accession>A0ABV9HVR9</accession>
<dbReference type="PROSITE" id="PS00893">
    <property type="entry name" value="NUDIX_BOX"/>
    <property type="match status" value="1"/>
</dbReference>
<feature type="domain" description="Nudix hydrolase" evidence="3">
    <location>
        <begin position="3"/>
        <end position="137"/>
    </location>
</feature>
<evidence type="ECO:0000259" key="3">
    <source>
        <dbReference type="PROSITE" id="PS51462"/>
    </source>
</evidence>
<dbReference type="Gene3D" id="1.10.10.10">
    <property type="entry name" value="Winged helix-like DNA-binding domain superfamily/Winged helix DNA-binding domain"/>
    <property type="match status" value="1"/>
</dbReference>
<dbReference type="PROSITE" id="PS51462">
    <property type="entry name" value="NUDIX"/>
    <property type="match status" value="1"/>
</dbReference>
<dbReference type="InterPro" id="IPR000086">
    <property type="entry name" value="NUDIX_hydrolase_dom"/>
</dbReference>
<dbReference type="Proteomes" id="UP001596043">
    <property type="component" value="Unassembled WGS sequence"/>
</dbReference>
<dbReference type="PRINTS" id="PR00502">
    <property type="entry name" value="NUDIXFAMILY"/>
</dbReference>
<dbReference type="Pfam" id="PF00293">
    <property type="entry name" value="NUDIX"/>
    <property type="match status" value="1"/>
</dbReference>
<evidence type="ECO:0000256" key="2">
    <source>
        <dbReference type="RuleBase" id="RU003476"/>
    </source>
</evidence>
<dbReference type="InterPro" id="IPR015797">
    <property type="entry name" value="NUDIX_hydrolase-like_dom_sf"/>
</dbReference>
<dbReference type="InterPro" id="IPR020476">
    <property type="entry name" value="Nudix_hydrolase"/>
</dbReference>
<dbReference type="InterPro" id="IPR020084">
    <property type="entry name" value="NUDIX_hydrolase_CS"/>
</dbReference>